<gene>
    <name evidence="3" type="ORF">CYJ34_02295</name>
    <name evidence="4" type="ORF">NCTC9810_01587</name>
</gene>
<dbReference type="Pfam" id="PF14584">
    <property type="entry name" value="DUF4446"/>
    <property type="match status" value="1"/>
</dbReference>
<dbReference type="Proteomes" id="UP000234335">
    <property type="component" value="Unassembled WGS sequence"/>
</dbReference>
<evidence type="ECO:0000256" key="2">
    <source>
        <dbReference type="SAM" id="Phobius"/>
    </source>
</evidence>
<evidence type="ECO:0000313" key="3">
    <source>
        <dbReference type="EMBL" id="PKZ17564.1"/>
    </source>
</evidence>
<feature type="transmembrane region" description="Helical" evidence="2">
    <location>
        <begin position="6"/>
        <end position="25"/>
    </location>
</feature>
<keyword evidence="2" id="KW-0472">Membrane</keyword>
<keyword evidence="1" id="KW-0175">Coiled coil</keyword>
<keyword evidence="2" id="KW-1133">Transmembrane helix</keyword>
<dbReference type="OrthoDB" id="5244042at2"/>
<dbReference type="Proteomes" id="UP000255124">
    <property type="component" value="Unassembled WGS sequence"/>
</dbReference>
<name>A0A2I1MBQ6_9FIRM</name>
<dbReference type="InterPro" id="IPR027981">
    <property type="entry name" value="DUF4446"/>
</dbReference>
<dbReference type="EMBL" id="PKGS01000001">
    <property type="protein sequence ID" value="PKZ17564.1"/>
    <property type="molecule type" value="Genomic_DNA"/>
</dbReference>
<protein>
    <submittedName>
        <fullName evidence="3">DUF4446 domain-containing protein</fullName>
    </submittedName>
</protein>
<reference evidence="3 5" key="1">
    <citation type="submission" date="2017-12" db="EMBL/GenBank/DDBJ databases">
        <title>Phylogenetic diversity of female urinary microbiome.</title>
        <authorList>
            <person name="Thomas-White K."/>
            <person name="Wolfe A.J."/>
        </authorList>
    </citation>
    <scope>NUCLEOTIDE SEQUENCE [LARGE SCALE GENOMIC DNA]</scope>
    <source>
        <strain evidence="3 5">UMB0119</strain>
    </source>
</reference>
<keyword evidence="2" id="KW-0812">Transmembrane</keyword>
<feature type="coiled-coil region" evidence="1">
    <location>
        <begin position="22"/>
        <end position="73"/>
    </location>
</feature>
<keyword evidence="5" id="KW-1185">Reference proteome</keyword>
<organism evidence="3 5">
    <name type="scientific">Anaerococcus octavius</name>
    <dbReference type="NCBI Taxonomy" id="54007"/>
    <lineage>
        <taxon>Bacteria</taxon>
        <taxon>Bacillati</taxon>
        <taxon>Bacillota</taxon>
        <taxon>Tissierellia</taxon>
        <taxon>Tissierellales</taxon>
        <taxon>Peptoniphilaceae</taxon>
        <taxon>Anaerococcus</taxon>
    </lineage>
</organism>
<dbReference type="EMBL" id="UFTA01000002">
    <property type="protein sequence ID" value="SUU93236.1"/>
    <property type="molecule type" value="Genomic_DNA"/>
</dbReference>
<evidence type="ECO:0000313" key="6">
    <source>
        <dbReference type="Proteomes" id="UP000255124"/>
    </source>
</evidence>
<evidence type="ECO:0000313" key="5">
    <source>
        <dbReference type="Proteomes" id="UP000234335"/>
    </source>
</evidence>
<dbReference type="RefSeq" id="WP_101539724.1">
    <property type="nucleotide sequence ID" value="NZ_CALTZC010000021.1"/>
</dbReference>
<dbReference type="AlphaFoldDB" id="A0A2I1MBQ6"/>
<evidence type="ECO:0000313" key="4">
    <source>
        <dbReference type="EMBL" id="SUU93236.1"/>
    </source>
</evidence>
<proteinExistence type="predicted"/>
<reference evidence="4 6" key="2">
    <citation type="submission" date="2018-06" db="EMBL/GenBank/DDBJ databases">
        <authorList>
            <consortium name="Pathogen Informatics"/>
            <person name="Doyle S."/>
        </authorList>
    </citation>
    <scope>NUCLEOTIDE SEQUENCE [LARGE SCALE GENOMIC DNA]</scope>
    <source>
        <strain evidence="4 6">NCTC9810</strain>
    </source>
</reference>
<sequence length="157" mass="17608">MTAVYVILGILAILVVVEFAMIQSMNNKLRRQKNRYDHLLRGNSDDLNLEELLLALNDQIESSNQQLRSVDQRSLEAKDSIMGAISNMSVIRYNAFDYGTNELSFSLCMLDNFHNGIILTSIYGADGSTIYLKEITNGQAKFELSDHEEAALKKAKG</sequence>
<evidence type="ECO:0000256" key="1">
    <source>
        <dbReference type="SAM" id="Coils"/>
    </source>
</evidence>
<accession>A0A2I1MBQ6</accession>